<proteinExistence type="predicted"/>
<evidence type="ECO:0000313" key="1">
    <source>
        <dbReference type="EMBL" id="CAJ1944200.1"/>
    </source>
</evidence>
<protein>
    <submittedName>
        <fullName evidence="1">Uncharacterized protein</fullName>
    </submittedName>
</protein>
<accession>A0AA86VHD8</accession>
<reference evidence="1" key="1">
    <citation type="submission" date="2023-10" db="EMBL/GenBank/DDBJ databases">
        <authorList>
            <person name="Domelevo Entfellner J.-B."/>
        </authorList>
    </citation>
    <scope>NUCLEOTIDE SEQUENCE</scope>
</reference>
<dbReference type="AlphaFoldDB" id="A0AA86VHD8"/>
<name>A0AA86VHD8_9FABA</name>
<organism evidence="1 2">
    <name type="scientific">Sphenostylis stenocarpa</name>
    <dbReference type="NCBI Taxonomy" id="92480"/>
    <lineage>
        <taxon>Eukaryota</taxon>
        <taxon>Viridiplantae</taxon>
        <taxon>Streptophyta</taxon>
        <taxon>Embryophyta</taxon>
        <taxon>Tracheophyta</taxon>
        <taxon>Spermatophyta</taxon>
        <taxon>Magnoliopsida</taxon>
        <taxon>eudicotyledons</taxon>
        <taxon>Gunneridae</taxon>
        <taxon>Pentapetalae</taxon>
        <taxon>rosids</taxon>
        <taxon>fabids</taxon>
        <taxon>Fabales</taxon>
        <taxon>Fabaceae</taxon>
        <taxon>Papilionoideae</taxon>
        <taxon>50 kb inversion clade</taxon>
        <taxon>NPAAA clade</taxon>
        <taxon>indigoferoid/millettioid clade</taxon>
        <taxon>Phaseoleae</taxon>
        <taxon>Sphenostylis</taxon>
    </lineage>
</organism>
<evidence type="ECO:0000313" key="2">
    <source>
        <dbReference type="Proteomes" id="UP001189624"/>
    </source>
</evidence>
<gene>
    <name evidence="1" type="ORF">AYBTSS11_LOCUS11793</name>
</gene>
<sequence>MVYTSNAINFDEGDTIEDGRHIHPLFSFNAGTKSSNSSILPCLVRYAGRGSSPKEPNRPASLSQDFLSSRTLLLFALNPIDSEWEEDVE</sequence>
<dbReference type="Gramene" id="rna-AYBTSS11_LOCUS11793">
    <property type="protein sequence ID" value="CAJ1944200.1"/>
    <property type="gene ID" value="gene-AYBTSS11_LOCUS11793"/>
</dbReference>
<dbReference type="EMBL" id="OY731400">
    <property type="protein sequence ID" value="CAJ1944200.1"/>
    <property type="molecule type" value="Genomic_DNA"/>
</dbReference>
<dbReference type="Proteomes" id="UP001189624">
    <property type="component" value="Chromosome 3"/>
</dbReference>
<keyword evidence="2" id="KW-1185">Reference proteome</keyword>